<feature type="transmembrane region" description="Helical" evidence="12">
    <location>
        <begin position="752"/>
        <end position="774"/>
    </location>
</feature>
<evidence type="ECO:0000313" key="17">
    <source>
        <dbReference type="Proteomes" id="UP001152798"/>
    </source>
</evidence>
<feature type="compositionally biased region" description="Low complexity" evidence="11">
    <location>
        <begin position="1038"/>
        <end position="1049"/>
    </location>
</feature>
<dbReference type="Proteomes" id="UP001152798">
    <property type="component" value="Chromosome 4"/>
</dbReference>
<dbReference type="FunFam" id="3.80.10.10:FF:000732">
    <property type="entry name" value="GD11101"/>
    <property type="match status" value="1"/>
</dbReference>
<evidence type="ECO:0000256" key="7">
    <source>
        <dbReference type="ARBA" id="ARBA00022989"/>
    </source>
</evidence>
<evidence type="ECO:0000256" key="5">
    <source>
        <dbReference type="ARBA" id="ARBA00022729"/>
    </source>
</evidence>
<evidence type="ECO:0000256" key="10">
    <source>
        <dbReference type="ARBA" id="ARBA00023180"/>
    </source>
</evidence>
<keyword evidence="9" id="KW-0675">Receptor</keyword>
<dbReference type="SUPFAM" id="SSF52058">
    <property type="entry name" value="L domain-like"/>
    <property type="match status" value="1"/>
</dbReference>
<accession>A0A9P0HA10</accession>
<dbReference type="PRINTS" id="PR00019">
    <property type="entry name" value="LEURICHRPT"/>
</dbReference>
<reference evidence="16" key="1">
    <citation type="submission" date="2022-01" db="EMBL/GenBank/DDBJ databases">
        <authorList>
            <person name="King R."/>
        </authorList>
    </citation>
    <scope>NUCLEOTIDE SEQUENCE</scope>
</reference>
<evidence type="ECO:0000256" key="2">
    <source>
        <dbReference type="ARBA" id="ARBA00007343"/>
    </source>
</evidence>
<dbReference type="SMART" id="SM00082">
    <property type="entry name" value="LRRCT"/>
    <property type="match status" value="1"/>
</dbReference>
<sequence>MESKVLCNVYYHMKFIVFLSLFTYTSSYDVSCPSKCICTESHAKDHPTDHEKFKAKCGGGETIISSIEEIQLNQNGNLSDLVTLDLSSNNITELPYTMLWMQDLQKLHLNKNQITRIDDGAFLNLSSLKRLDLSNNQIRNIGRETFEGLINLEKLKLAQNYIRHIKEGTFDFLLSLKQLDLSFNPLVCDCELWWIGSWAANSNVKISLNTKCSEPLSLRDQPIKKFQTSAQCVRQENSPIIELSPDHDQVVFEGDSLRMDCRSGLGNHESKVVWYWAGLLPETVFTNSVHVENKQFNIINTDSSGIIESTLIIDKLENNHTGEWNCELFSNEGNHSSTVSVIVISNSTKYCKPIVTQDNKGRYVWPKTVAGHVVELPCQAEIGLGIVRNNCTLEGEWQNLNTSVCPYTSETTRILQQFAQMNLTKARDTIYESAKRLNNYTIENKHLFTDMMDIVFVTRTVRKYLEFLNEEKNLGSLLLDLISFLMDFDKELLSLAQLEDKSCSKLLEAIETIIPHTSLQSCKWNMAVDEFKIYRESFLGLTCSWWNSREKKPGDRICHCSKSNKSGVLLTHDKILEASIQIPASLFHQLERQGKPATVQELIVGMFDNTNLFPMTYNSSRVISSPVVGAKLVGLEVDDLTEPVVVMLGGLREGATPVWWSETTGQWAVRPCRPADILHDLLVLHCTSLGYFALASSIHSSSYPRLEQSKSRHSPPGIFVGTFVGSTCLIVAAFTYAVCYSSIQMSGRMKHALANTWLAITFLSLVFSLGIYQTESIRFCQAIGLMLHYLTLCSLFWMAVSINCMHRVGSKPEVVPEENAPPTPHPALGLYLVGWGIPGLLVGLSGAVNPSGYANPHYCSLGPGPGFTPVIVPVGAIAVFIFTRALMVRSAAVEKDSNAQLSEGTQATDLELLETVASPAEHASLHSIATPSSHIEDLEHPPYVQLKAFLIVIALFTMVWALATLSVIQPFNFPYEETLLSIVYALFIIVLGAFVIFFYCFSRSDVRSVWFTLKHIKRSRNITDLQHVTPPIMNPRNSISSSVGRKSISPRPEPQGEASQKTNLIDLHRRQYHNNVINEPNTFYNPHQSIVARKFFKKQRRKQNNLGTRRSGDGATPISQDNAELFLLGSKVNNTNIHVEIPSPQSANVNILHGGRPLERLVIGAERGDSSVKYASVGSDCCSCLVSEAHSVTDCARDLTSDHSSRSSHLYATVAPDISPYPSRKYNPQVPMNYKNEIVHLKMQEPTYVDIKSSDEDKKETSV</sequence>
<evidence type="ECO:0000256" key="8">
    <source>
        <dbReference type="ARBA" id="ARBA00023136"/>
    </source>
</evidence>
<dbReference type="InterPro" id="IPR013783">
    <property type="entry name" value="Ig-like_fold"/>
</dbReference>
<feature type="region of interest" description="Disordered" evidence="11">
    <location>
        <begin position="1098"/>
        <end position="1118"/>
    </location>
</feature>
<dbReference type="Gene3D" id="3.80.10.10">
    <property type="entry name" value="Ribonuclease Inhibitor"/>
    <property type="match status" value="2"/>
</dbReference>
<feature type="chain" id="PRO_5040363360" description="Adhesion G protein-coupled receptor A3" evidence="13">
    <location>
        <begin position="28"/>
        <end position="1263"/>
    </location>
</feature>
<keyword evidence="7 12" id="KW-1133">Transmembrane helix</keyword>
<dbReference type="SMART" id="SM00369">
    <property type="entry name" value="LRR_TYP"/>
    <property type="match status" value="4"/>
</dbReference>
<evidence type="ECO:0000256" key="6">
    <source>
        <dbReference type="ARBA" id="ARBA00022737"/>
    </source>
</evidence>
<organism evidence="16 17">
    <name type="scientific">Nezara viridula</name>
    <name type="common">Southern green stink bug</name>
    <name type="synonym">Cimex viridulus</name>
    <dbReference type="NCBI Taxonomy" id="85310"/>
    <lineage>
        <taxon>Eukaryota</taxon>
        <taxon>Metazoa</taxon>
        <taxon>Ecdysozoa</taxon>
        <taxon>Arthropoda</taxon>
        <taxon>Hexapoda</taxon>
        <taxon>Insecta</taxon>
        <taxon>Pterygota</taxon>
        <taxon>Neoptera</taxon>
        <taxon>Paraneoptera</taxon>
        <taxon>Hemiptera</taxon>
        <taxon>Heteroptera</taxon>
        <taxon>Panheteroptera</taxon>
        <taxon>Pentatomomorpha</taxon>
        <taxon>Pentatomoidea</taxon>
        <taxon>Pentatomidae</taxon>
        <taxon>Pentatominae</taxon>
        <taxon>Nezara</taxon>
    </lineage>
</organism>
<keyword evidence="6" id="KW-0677">Repeat</keyword>
<dbReference type="SUPFAM" id="SSF111418">
    <property type="entry name" value="Hormone receptor domain"/>
    <property type="match status" value="1"/>
</dbReference>
<dbReference type="PANTHER" id="PTHR45930:SF4">
    <property type="entry name" value="ADHESION G PROTEIN-COUPLED RECEPTOR A3"/>
    <property type="match status" value="1"/>
</dbReference>
<dbReference type="InterPro" id="IPR001611">
    <property type="entry name" value="Leu-rich_rpt"/>
</dbReference>
<evidence type="ECO:0000256" key="9">
    <source>
        <dbReference type="ARBA" id="ARBA00023170"/>
    </source>
</evidence>
<name>A0A9P0HA10_NEZVI</name>
<keyword evidence="3" id="KW-0433">Leucine-rich repeat</keyword>
<dbReference type="InterPro" id="IPR046338">
    <property type="entry name" value="GAIN_dom_sf"/>
</dbReference>
<evidence type="ECO:0000259" key="14">
    <source>
        <dbReference type="SMART" id="SM00082"/>
    </source>
</evidence>
<feature type="transmembrane region" description="Helical" evidence="12">
    <location>
        <begin position="980"/>
        <end position="1001"/>
    </location>
</feature>
<dbReference type="Gene3D" id="2.60.40.10">
    <property type="entry name" value="Immunoglobulins"/>
    <property type="match status" value="1"/>
</dbReference>
<dbReference type="Gene3D" id="1.20.1070.10">
    <property type="entry name" value="Rhodopsin 7-helix transmembrane proteins"/>
    <property type="match status" value="1"/>
</dbReference>
<proteinExistence type="inferred from homology"/>
<dbReference type="Pfam" id="PF00002">
    <property type="entry name" value="7tm_2"/>
    <property type="match status" value="1"/>
</dbReference>
<evidence type="ECO:0008006" key="18">
    <source>
        <dbReference type="Google" id="ProtNLM"/>
    </source>
</evidence>
<feature type="transmembrane region" description="Helical" evidence="12">
    <location>
        <begin position="718"/>
        <end position="740"/>
    </location>
</feature>
<comment type="subcellular location">
    <subcellularLocation>
        <location evidence="1">Membrane</location>
        <topology evidence="1">Multi-pass membrane protein</topology>
    </subcellularLocation>
</comment>
<evidence type="ECO:0000256" key="3">
    <source>
        <dbReference type="ARBA" id="ARBA00022614"/>
    </source>
</evidence>
<dbReference type="InterPro" id="IPR036179">
    <property type="entry name" value="Ig-like_dom_sf"/>
</dbReference>
<comment type="similarity">
    <text evidence="2">Belongs to the G-protein coupled receptor 2 family. Adhesion G-protein coupled receptor (ADGR) subfamily.</text>
</comment>
<evidence type="ECO:0000256" key="13">
    <source>
        <dbReference type="SAM" id="SignalP"/>
    </source>
</evidence>
<dbReference type="Gene3D" id="2.60.220.50">
    <property type="match status" value="1"/>
</dbReference>
<keyword evidence="10" id="KW-0325">Glycoprotein</keyword>
<gene>
    <name evidence="16" type="ORF">NEZAVI_LOCUS7860</name>
</gene>
<feature type="signal peptide" evidence="13">
    <location>
        <begin position="1"/>
        <end position="27"/>
    </location>
</feature>
<dbReference type="Pfam" id="PF26588">
    <property type="entry name" value="GAIN_ADGRA3"/>
    <property type="match status" value="1"/>
</dbReference>
<dbReference type="InterPro" id="IPR032675">
    <property type="entry name" value="LRR_dom_sf"/>
</dbReference>
<keyword evidence="8 12" id="KW-0472">Membrane</keyword>
<dbReference type="AlphaFoldDB" id="A0A9P0HA10"/>
<dbReference type="Pfam" id="PF13855">
    <property type="entry name" value="LRR_8"/>
    <property type="match status" value="1"/>
</dbReference>
<dbReference type="InterPro" id="IPR036445">
    <property type="entry name" value="GPCR_2_extracell_dom_sf"/>
</dbReference>
<evidence type="ECO:0000259" key="15">
    <source>
        <dbReference type="SMART" id="SM00409"/>
    </source>
</evidence>
<feature type="transmembrane region" description="Helical" evidence="12">
    <location>
        <begin position="827"/>
        <end position="847"/>
    </location>
</feature>
<dbReference type="SMART" id="SM00409">
    <property type="entry name" value="IG"/>
    <property type="match status" value="1"/>
</dbReference>
<keyword evidence="17" id="KW-1185">Reference proteome</keyword>
<keyword evidence="5 13" id="KW-0732">Signal</keyword>
<feature type="transmembrane region" description="Helical" evidence="12">
    <location>
        <begin position="786"/>
        <end position="806"/>
    </location>
</feature>
<feature type="transmembrane region" description="Helical" evidence="12">
    <location>
        <begin position="948"/>
        <end position="968"/>
    </location>
</feature>
<evidence type="ECO:0000256" key="4">
    <source>
        <dbReference type="ARBA" id="ARBA00022692"/>
    </source>
</evidence>
<feature type="domain" description="LRRCT" evidence="14">
    <location>
        <begin position="184"/>
        <end position="233"/>
    </location>
</feature>
<dbReference type="SUPFAM" id="SSF48726">
    <property type="entry name" value="Immunoglobulin"/>
    <property type="match status" value="1"/>
</dbReference>
<dbReference type="InterPro" id="IPR003599">
    <property type="entry name" value="Ig_sub"/>
</dbReference>
<protein>
    <recommendedName>
        <fullName evidence="18">Adhesion G protein-coupled receptor A3</fullName>
    </recommendedName>
</protein>
<dbReference type="InterPro" id="IPR000483">
    <property type="entry name" value="Cys-rich_flank_reg_C"/>
</dbReference>
<feature type="region of interest" description="Disordered" evidence="11">
    <location>
        <begin position="1034"/>
        <end position="1062"/>
    </location>
</feature>
<evidence type="ECO:0000313" key="16">
    <source>
        <dbReference type="EMBL" id="CAH1398148.1"/>
    </source>
</evidence>
<dbReference type="GO" id="GO:0004930">
    <property type="term" value="F:G protein-coupled receptor activity"/>
    <property type="evidence" value="ECO:0007669"/>
    <property type="project" value="InterPro"/>
</dbReference>
<feature type="transmembrane region" description="Helical" evidence="12">
    <location>
        <begin position="867"/>
        <end position="887"/>
    </location>
</feature>
<dbReference type="InterPro" id="IPR003591">
    <property type="entry name" value="Leu-rich_rpt_typical-subtyp"/>
</dbReference>
<dbReference type="InterPro" id="IPR051963">
    <property type="entry name" value="Adhesion_GPCR_A"/>
</dbReference>
<dbReference type="InterPro" id="IPR017983">
    <property type="entry name" value="GPCR_2_secretin-like_CS"/>
</dbReference>
<dbReference type="EMBL" id="OV725080">
    <property type="protein sequence ID" value="CAH1398148.1"/>
    <property type="molecule type" value="Genomic_DNA"/>
</dbReference>
<dbReference type="InterPro" id="IPR058808">
    <property type="entry name" value="GAIN_ADGRA2/3"/>
</dbReference>
<dbReference type="InterPro" id="IPR000832">
    <property type="entry name" value="GPCR_2_secretin-like"/>
</dbReference>
<evidence type="ECO:0000256" key="11">
    <source>
        <dbReference type="SAM" id="MobiDB-lite"/>
    </source>
</evidence>
<keyword evidence="4 12" id="KW-0812">Transmembrane</keyword>
<dbReference type="OrthoDB" id="10031018at2759"/>
<dbReference type="GO" id="GO:0007166">
    <property type="term" value="P:cell surface receptor signaling pathway"/>
    <property type="evidence" value="ECO:0007669"/>
    <property type="project" value="TreeGrafter"/>
</dbReference>
<dbReference type="GO" id="GO:0005886">
    <property type="term" value="C:plasma membrane"/>
    <property type="evidence" value="ECO:0007669"/>
    <property type="project" value="TreeGrafter"/>
</dbReference>
<dbReference type="PANTHER" id="PTHR45930">
    <property type="entry name" value="G-PROTEIN COUPLED RECEPTOR 124-LIKE PROTEIN"/>
    <property type="match status" value="1"/>
</dbReference>
<evidence type="ECO:0000256" key="1">
    <source>
        <dbReference type="ARBA" id="ARBA00004141"/>
    </source>
</evidence>
<feature type="domain" description="Immunoglobulin" evidence="15">
    <location>
        <begin position="246"/>
        <end position="344"/>
    </location>
</feature>
<evidence type="ECO:0000256" key="12">
    <source>
        <dbReference type="SAM" id="Phobius"/>
    </source>
</evidence>
<dbReference type="PROSITE" id="PS00650">
    <property type="entry name" value="G_PROTEIN_RECEP_F2_2"/>
    <property type="match status" value="1"/>
</dbReference>